<dbReference type="PANTHER" id="PTHR43884:SF25">
    <property type="entry name" value="ACYL-COA DEHYDROGENASE YDBM-RELATED"/>
    <property type="match status" value="1"/>
</dbReference>
<comment type="caution">
    <text evidence="12">The sequence shown here is derived from an EMBL/GenBank/DDBJ whole genome shotgun (WGS) entry which is preliminary data.</text>
</comment>
<sequence length="633" mass="68740">MFFKTTVQHEELRTKIRKFAEEEVKPIAFMLDQENKFPKEAIKKLGKMGMMGIPYPKEYGGAGLDVISYAIAVEELSRVDGGTGVILSAHTSLGAYPIAAYGTEEQKQKYLVPLAKGEKIGAFGLTEENAGSDAGGTETTAVLEGDHYILNGEKIFITNAGEADIYIVFAVTTPGIGTRGISAFIVEKDWEGFTFGEHYDKMGIRSSATAELIFNNVKVPKKNLLGKEGEGFKIAMSTLDGGRIGIAAQALGIAQGAYENALEYAKERVQFGKPIAHNQAISFKLADMATKLRASRFLVYSAAELKENNEPYNMEAAMAKQYVSDVTLEIVNDALQIFGGSGYLKGMEVERAYRDAKICTIYEGTNEIQRIVIASHIIGKMPKTEAKVSQGGPATGYRKKKIFKEGTPKEQVDALVEELKKEGYDFTVGIPLDTPISKAERVVSAGLGIGEKENMKLIEDLAVQAGAAIGSSRPVAENLKYLPLNRYVGMSGQKFNGNLYIACGISGAGQHLKGIKNATTIVAINNDPNAKIFKNADYGIVGDLKEILPLLTAALDNGEPKKEAPPMKKMKRAVPKKVVPNWKHHVCNGCGYEYDPGVGDPEGEVRPGTLFNDIPEEWTCPACGEEKDMFIEA</sequence>
<dbReference type="InterPro" id="IPR014731">
    <property type="entry name" value="ETF_asu_C"/>
</dbReference>
<dbReference type="RefSeq" id="WP_257490612.1">
    <property type="nucleotide sequence ID" value="NZ_JANJZL010000012.1"/>
</dbReference>
<evidence type="ECO:0000313" key="12">
    <source>
        <dbReference type="EMBL" id="MCR2045109.1"/>
    </source>
</evidence>
<dbReference type="SUPFAM" id="SSF57802">
    <property type="entry name" value="Rubredoxin-like"/>
    <property type="match status" value="1"/>
</dbReference>
<keyword evidence="8 10" id="KW-0560">Oxidoreductase</keyword>
<dbReference type="AlphaFoldDB" id="A0A9X2MK64"/>
<dbReference type="Gene3D" id="2.20.28.10">
    <property type="match status" value="1"/>
</dbReference>
<dbReference type="FunFam" id="1.10.540.10:FF:000002">
    <property type="entry name" value="Acyl-CoA dehydrogenase FadE19"/>
    <property type="match status" value="1"/>
</dbReference>
<protein>
    <submittedName>
        <fullName evidence="12">Acyl-CoA dehydrogenase family protein</fullName>
    </submittedName>
</protein>
<dbReference type="Pfam" id="PF00301">
    <property type="entry name" value="Rubredoxin"/>
    <property type="match status" value="1"/>
</dbReference>
<dbReference type="Pfam" id="PF00441">
    <property type="entry name" value="Acyl-CoA_dh_1"/>
    <property type="match status" value="1"/>
</dbReference>
<gene>
    <name evidence="12" type="ORF">NSA23_13450</name>
</gene>
<dbReference type="Gene3D" id="3.40.50.1220">
    <property type="entry name" value="TPP-binding domain"/>
    <property type="match status" value="1"/>
</dbReference>
<evidence type="ECO:0000256" key="5">
    <source>
        <dbReference type="ARBA" id="ARBA00022723"/>
    </source>
</evidence>
<dbReference type="InterPro" id="IPR024935">
    <property type="entry name" value="Rubredoxin_dom"/>
</dbReference>
<comment type="cofactor">
    <cofactor evidence="1 10">
        <name>FAD</name>
        <dbReference type="ChEBI" id="CHEBI:57692"/>
    </cofactor>
</comment>
<evidence type="ECO:0000256" key="8">
    <source>
        <dbReference type="ARBA" id="ARBA00023002"/>
    </source>
</evidence>
<organism evidence="12 13">
    <name type="scientific">Anaerosalibacter massiliensis</name>
    <dbReference type="NCBI Taxonomy" id="1347392"/>
    <lineage>
        <taxon>Bacteria</taxon>
        <taxon>Bacillati</taxon>
        <taxon>Bacillota</taxon>
        <taxon>Tissierellia</taxon>
        <taxon>Tissierellales</taxon>
        <taxon>Sporanaerobacteraceae</taxon>
        <taxon>Anaerosalibacter</taxon>
    </lineage>
</organism>
<dbReference type="Proteomes" id="UP001142078">
    <property type="component" value="Unassembled WGS sequence"/>
</dbReference>
<evidence type="ECO:0000313" key="13">
    <source>
        <dbReference type="Proteomes" id="UP001142078"/>
    </source>
</evidence>
<reference evidence="12" key="1">
    <citation type="submission" date="2022-07" db="EMBL/GenBank/DDBJ databases">
        <title>Enhanced cultured diversity of the mouse gut microbiota enables custom-made synthetic communities.</title>
        <authorList>
            <person name="Afrizal A."/>
        </authorList>
    </citation>
    <scope>NUCLEOTIDE SEQUENCE</scope>
    <source>
        <strain evidence="12">DSM 29482</strain>
    </source>
</reference>
<dbReference type="CDD" id="cd00730">
    <property type="entry name" value="rubredoxin"/>
    <property type="match status" value="1"/>
</dbReference>
<keyword evidence="3" id="KW-0813">Transport</keyword>
<dbReference type="PROSITE" id="PS00202">
    <property type="entry name" value="RUBREDOXIN"/>
    <property type="match status" value="1"/>
</dbReference>
<dbReference type="Gene3D" id="1.10.540.10">
    <property type="entry name" value="Acyl-CoA dehydrogenase/oxidase, N-terminal domain"/>
    <property type="match status" value="1"/>
</dbReference>
<dbReference type="InterPro" id="IPR006089">
    <property type="entry name" value="Acyl-CoA_DH_CS"/>
</dbReference>
<dbReference type="InterPro" id="IPR006091">
    <property type="entry name" value="Acyl-CoA_Oxase/DH_mid-dom"/>
</dbReference>
<dbReference type="InterPro" id="IPR037069">
    <property type="entry name" value="AcylCoA_DH/ox_N_sf"/>
</dbReference>
<dbReference type="InterPro" id="IPR029035">
    <property type="entry name" value="DHS-like_NAD/FAD-binding_dom"/>
</dbReference>
<dbReference type="EMBL" id="JANJZL010000012">
    <property type="protein sequence ID" value="MCR2045109.1"/>
    <property type="molecule type" value="Genomic_DNA"/>
</dbReference>
<dbReference type="GO" id="GO:0003995">
    <property type="term" value="F:acyl-CoA dehydrogenase activity"/>
    <property type="evidence" value="ECO:0007669"/>
    <property type="project" value="InterPro"/>
</dbReference>
<dbReference type="InterPro" id="IPR009075">
    <property type="entry name" value="AcylCo_DH/oxidase_C"/>
</dbReference>
<dbReference type="PROSITE" id="PS00072">
    <property type="entry name" value="ACYL_COA_DH_1"/>
    <property type="match status" value="1"/>
</dbReference>
<keyword evidence="13" id="KW-1185">Reference proteome</keyword>
<proteinExistence type="inferred from homology"/>
<comment type="similarity">
    <text evidence="2 10">Belongs to the acyl-CoA dehydrogenase family.</text>
</comment>
<dbReference type="InterPro" id="IPR046373">
    <property type="entry name" value="Acyl-CoA_Oxase/DH_mid-dom_sf"/>
</dbReference>
<keyword evidence="4 10" id="KW-0285">Flavoprotein</keyword>
<evidence type="ECO:0000256" key="1">
    <source>
        <dbReference type="ARBA" id="ARBA00001974"/>
    </source>
</evidence>
<dbReference type="GO" id="GO:0050660">
    <property type="term" value="F:flavin adenine dinucleotide binding"/>
    <property type="evidence" value="ECO:0007669"/>
    <property type="project" value="InterPro"/>
</dbReference>
<evidence type="ECO:0000256" key="7">
    <source>
        <dbReference type="ARBA" id="ARBA00022982"/>
    </source>
</evidence>
<dbReference type="GO" id="GO:0005506">
    <property type="term" value="F:iron ion binding"/>
    <property type="evidence" value="ECO:0007669"/>
    <property type="project" value="InterPro"/>
</dbReference>
<evidence type="ECO:0000259" key="11">
    <source>
        <dbReference type="PROSITE" id="PS50903"/>
    </source>
</evidence>
<dbReference type="Pfam" id="PF02771">
    <property type="entry name" value="Acyl-CoA_dh_N"/>
    <property type="match status" value="1"/>
</dbReference>
<dbReference type="Pfam" id="PF02770">
    <property type="entry name" value="Acyl-CoA_dh_M"/>
    <property type="match status" value="1"/>
</dbReference>
<dbReference type="FunFam" id="1.20.140.10:FF:000004">
    <property type="entry name" value="Acyl-CoA dehydrogenase FadE25"/>
    <property type="match status" value="1"/>
</dbReference>
<evidence type="ECO:0000256" key="9">
    <source>
        <dbReference type="ARBA" id="ARBA00023004"/>
    </source>
</evidence>
<dbReference type="CDD" id="cd01158">
    <property type="entry name" value="SCAD_SBCAD"/>
    <property type="match status" value="1"/>
</dbReference>
<keyword evidence="7" id="KW-0249">Electron transport</keyword>
<feature type="domain" description="Rubredoxin-like" evidence="11">
    <location>
        <begin position="582"/>
        <end position="633"/>
    </location>
</feature>
<dbReference type="PROSITE" id="PS50903">
    <property type="entry name" value="RUBREDOXIN_LIKE"/>
    <property type="match status" value="1"/>
</dbReference>
<dbReference type="InterPro" id="IPR036250">
    <property type="entry name" value="AcylCo_DH-like_C"/>
</dbReference>
<evidence type="ECO:0000256" key="3">
    <source>
        <dbReference type="ARBA" id="ARBA00022448"/>
    </source>
</evidence>
<evidence type="ECO:0000256" key="10">
    <source>
        <dbReference type="RuleBase" id="RU362125"/>
    </source>
</evidence>
<dbReference type="InterPro" id="IPR009100">
    <property type="entry name" value="AcylCoA_DH/oxidase_NM_dom_sf"/>
</dbReference>
<dbReference type="InterPro" id="IPR013786">
    <property type="entry name" value="AcylCoA_DH/ox_N"/>
</dbReference>
<dbReference type="SUPFAM" id="SSF47203">
    <property type="entry name" value="Acyl-CoA dehydrogenase C-terminal domain-like"/>
    <property type="match status" value="1"/>
</dbReference>
<dbReference type="PANTHER" id="PTHR43884">
    <property type="entry name" value="ACYL-COA DEHYDROGENASE"/>
    <property type="match status" value="1"/>
</dbReference>
<dbReference type="SUPFAM" id="SSF52467">
    <property type="entry name" value="DHS-like NAD/FAD-binding domain"/>
    <property type="match status" value="1"/>
</dbReference>
<keyword evidence="5" id="KW-0479">Metal-binding</keyword>
<dbReference type="SUPFAM" id="SSF56645">
    <property type="entry name" value="Acyl-CoA dehydrogenase NM domain-like"/>
    <property type="match status" value="1"/>
</dbReference>
<accession>A0A9X2MK64</accession>
<dbReference type="FunFam" id="2.40.110.10:FF:000001">
    <property type="entry name" value="Acyl-CoA dehydrogenase, mitochondrial"/>
    <property type="match status" value="1"/>
</dbReference>
<dbReference type="Gene3D" id="1.20.140.10">
    <property type="entry name" value="Butyryl-CoA Dehydrogenase, subunit A, domain 3"/>
    <property type="match status" value="1"/>
</dbReference>
<keyword evidence="6 10" id="KW-0274">FAD</keyword>
<keyword evidence="9" id="KW-0408">Iron</keyword>
<name>A0A9X2MK64_9FIRM</name>
<evidence type="ECO:0000256" key="2">
    <source>
        <dbReference type="ARBA" id="ARBA00009347"/>
    </source>
</evidence>
<evidence type="ECO:0000256" key="6">
    <source>
        <dbReference type="ARBA" id="ARBA00022827"/>
    </source>
</evidence>
<dbReference type="PRINTS" id="PR00163">
    <property type="entry name" value="RUBREDOXIN"/>
</dbReference>
<dbReference type="InterPro" id="IPR018527">
    <property type="entry name" value="Rubredoxin_Fe_BS"/>
</dbReference>
<evidence type="ECO:0000256" key="4">
    <source>
        <dbReference type="ARBA" id="ARBA00022630"/>
    </source>
</evidence>
<dbReference type="InterPro" id="IPR024934">
    <property type="entry name" value="Rubredoxin-like_dom"/>
</dbReference>
<dbReference type="Pfam" id="PF00766">
    <property type="entry name" value="ETF_alpha"/>
    <property type="match status" value="1"/>
</dbReference>
<dbReference type="Gene3D" id="2.40.110.10">
    <property type="entry name" value="Butyryl-CoA Dehydrogenase, subunit A, domain 2"/>
    <property type="match status" value="1"/>
</dbReference>